<dbReference type="RefSeq" id="WP_217735399.1">
    <property type="nucleotide sequence ID" value="NZ_JAHSPR010000009.1"/>
</dbReference>
<dbReference type="PANTHER" id="PTHR30098">
    <property type="entry name" value="LEUCYL/PHENYLALANYL-TRNA--PROTEIN TRANSFERASE"/>
    <property type="match status" value="1"/>
</dbReference>
<proteinExistence type="inferred from homology"/>
<dbReference type="InterPro" id="IPR004616">
    <property type="entry name" value="Leu/Phe-tRNA_Trfase"/>
</dbReference>
<dbReference type="GO" id="GO:0008914">
    <property type="term" value="F:leucyl-tRNA--protein transferase activity"/>
    <property type="evidence" value="ECO:0007669"/>
    <property type="project" value="UniProtKB-EC"/>
</dbReference>
<protein>
    <recommendedName>
        <fullName evidence="1">Leucyl/phenylalanyl-tRNA--protein transferase</fullName>
        <ecNumber evidence="1">2.3.2.6</ecNumber>
    </recommendedName>
    <alternativeName>
        <fullName evidence="1">L/F-transferase</fullName>
    </alternativeName>
    <alternativeName>
        <fullName evidence="1">Leucyltransferase</fullName>
    </alternativeName>
    <alternativeName>
        <fullName evidence="1">Phenyalanyltransferase</fullName>
    </alternativeName>
</protein>
<dbReference type="PANTHER" id="PTHR30098:SF2">
    <property type="entry name" value="LEUCYL_PHENYLALANYL-TRNA--PROTEIN TRANSFERASE"/>
    <property type="match status" value="1"/>
</dbReference>
<comment type="catalytic activity">
    <reaction evidence="1">
        <text>L-phenylalanyl-tRNA(Phe) + an N-terminal L-alpha-aminoacyl-[protein] = an N-terminal L-phenylalanyl-L-alpha-aminoacyl-[protein] + tRNA(Phe)</text>
        <dbReference type="Rhea" id="RHEA:43632"/>
        <dbReference type="Rhea" id="RHEA-COMP:9668"/>
        <dbReference type="Rhea" id="RHEA-COMP:9699"/>
        <dbReference type="Rhea" id="RHEA-COMP:10636"/>
        <dbReference type="Rhea" id="RHEA-COMP:10637"/>
        <dbReference type="ChEBI" id="CHEBI:78442"/>
        <dbReference type="ChEBI" id="CHEBI:78531"/>
        <dbReference type="ChEBI" id="CHEBI:78597"/>
        <dbReference type="ChEBI" id="CHEBI:83561"/>
        <dbReference type="EC" id="2.3.2.6"/>
    </reaction>
</comment>
<dbReference type="Pfam" id="PF03588">
    <property type="entry name" value="Leu_Phe_trans"/>
    <property type="match status" value="1"/>
</dbReference>
<keyword evidence="3" id="KW-1185">Reference proteome</keyword>
<evidence type="ECO:0000256" key="1">
    <source>
        <dbReference type="HAMAP-Rule" id="MF_00688"/>
    </source>
</evidence>
<comment type="function">
    <text evidence="1">Functions in the N-end rule pathway of protein degradation where it conjugates Leu, Phe and, less efficiently, Met from aminoacyl-tRNAs to the N-termini of proteins containing an N-terminal arginine or lysine.</text>
</comment>
<dbReference type="EC" id="2.3.2.6" evidence="1"/>
<keyword evidence="1 2" id="KW-0808">Transferase</keyword>
<dbReference type="EMBL" id="JAHSPR010000009">
    <property type="protein sequence ID" value="MBV4397914.1"/>
    <property type="molecule type" value="Genomic_DNA"/>
</dbReference>
<evidence type="ECO:0000313" key="2">
    <source>
        <dbReference type="EMBL" id="MBV4397914.1"/>
    </source>
</evidence>
<gene>
    <name evidence="1 2" type="primary">aat</name>
    <name evidence="2" type="ORF">KU392_11720</name>
</gene>
<dbReference type="Proteomes" id="UP000722165">
    <property type="component" value="Unassembled WGS sequence"/>
</dbReference>
<keyword evidence="1 2" id="KW-0012">Acyltransferase</keyword>
<comment type="subcellular location">
    <subcellularLocation>
        <location evidence="1">Cytoplasm</location>
    </subcellularLocation>
</comment>
<comment type="similarity">
    <text evidence="1">Belongs to the L/F-transferase family.</text>
</comment>
<comment type="catalytic activity">
    <reaction evidence="1">
        <text>N-terminal L-lysyl-[protein] + L-leucyl-tRNA(Leu) = N-terminal L-leucyl-L-lysyl-[protein] + tRNA(Leu) + H(+)</text>
        <dbReference type="Rhea" id="RHEA:12340"/>
        <dbReference type="Rhea" id="RHEA-COMP:9613"/>
        <dbReference type="Rhea" id="RHEA-COMP:9622"/>
        <dbReference type="Rhea" id="RHEA-COMP:12670"/>
        <dbReference type="Rhea" id="RHEA-COMP:12671"/>
        <dbReference type="ChEBI" id="CHEBI:15378"/>
        <dbReference type="ChEBI" id="CHEBI:65249"/>
        <dbReference type="ChEBI" id="CHEBI:78442"/>
        <dbReference type="ChEBI" id="CHEBI:78494"/>
        <dbReference type="ChEBI" id="CHEBI:133043"/>
        <dbReference type="EC" id="2.3.2.6"/>
    </reaction>
</comment>
<reference evidence="2 3" key="1">
    <citation type="submission" date="2021-06" db="EMBL/GenBank/DDBJ databases">
        <authorList>
            <person name="Lu T."/>
            <person name="Wang Q."/>
            <person name="Han X."/>
        </authorList>
    </citation>
    <scope>NUCLEOTIDE SEQUENCE [LARGE SCALE GENOMIC DNA]</scope>
    <source>
        <strain evidence="2 3">LAM0050</strain>
    </source>
</reference>
<evidence type="ECO:0000313" key="3">
    <source>
        <dbReference type="Proteomes" id="UP000722165"/>
    </source>
</evidence>
<accession>A0ABS6NQL6</accession>
<comment type="catalytic activity">
    <reaction evidence="1">
        <text>N-terminal L-arginyl-[protein] + L-leucyl-tRNA(Leu) = N-terminal L-leucyl-L-arginyl-[protein] + tRNA(Leu) + H(+)</text>
        <dbReference type="Rhea" id="RHEA:50416"/>
        <dbReference type="Rhea" id="RHEA-COMP:9613"/>
        <dbReference type="Rhea" id="RHEA-COMP:9622"/>
        <dbReference type="Rhea" id="RHEA-COMP:12672"/>
        <dbReference type="Rhea" id="RHEA-COMP:12673"/>
        <dbReference type="ChEBI" id="CHEBI:15378"/>
        <dbReference type="ChEBI" id="CHEBI:64719"/>
        <dbReference type="ChEBI" id="CHEBI:78442"/>
        <dbReference type="ChEBI" id="CHEBI:78494"/>
        <dbReference type="ChEBI" id="CHEBI:133044"/>
        <dbReference type="EC" id="2.3.2.6"/>
    </reaction>
</comment>
<dbReference type="NCBIfam" id="TIGR00667">
    <property type="entry name" value="aat"/>
    <property type="match status" value="1"/>
</dbReference>
<name>A0ABS6NQL6_9BURK</name>
<sequence length="244" mass="27428">MTLYWLDLDTPFPPQEFALEEPDGLLACSGDLSIGRMINAYQQGIFPWYSEPQPILWWSPSQRMVLKCKDFVISHSLKKKLRQIARQETQPNPFIQIKVDTAFVQVMQACAAPRQNQAGTWINQDIITAYSNLHLHGFAHSIETWIDGKLAGGLYGVSMGKMFYGESMFSTVSDSSKIALAYAVRFLTRHGVEWIDCQQETRHLGSLGAAPVPRKAFIEHLNKTIFQTPPPWQAGALLSDGNIS</sequence>
<comment type="caution">
    <text evidence="2">The sequence shown here is derived from an EMBL/GenBank/DDBJ whole genome shotgun (WGS) entry which is preliminary data.</text>
</comment>
<organism evidence="2 3">
    <name type="scientific">Advenella alkanexedens</name>
    <dbReference type="NCBI Taxonomy" id="1481665"/>
    <lineage>
        <taxon>Bacteria</taxon>
        <taxon>Pseudomonadati</taxon>
        <taxon>Pseudomonadota</taxon>
        <taxon>Betaproteobacteria</taxon>
        <taxon>Burkholderiales</taxon>
        <taxon>Alcaligenaceae</taxon>
    </lineage>
</organism>
<dbReference type="HAMAP" id="MF_00688">
    <property type="entry name" value="Leu_Phe_trans"/>
    <property type="match status" value="1"/>
</dbReference>
<keyword evidence="1" id="KW-0963">Cytoplasm</keyword>